<accession>A0A6G0XE25</accession>
<organism evidence="4 5">
    <name type="scientific">Aphanomyces euteiches</name>
    <dbReference type="NCBI Taxonomy" id="100861"/>
    <lineage>
        <taxon>Eukaryota</taxon>
        <taxon>Sar</taxon>
        <taxon>Stramenopiles</taxon>
        <taxon>Oomycota</taxon>
        <taxon>Saprolegniomycetes</taxon>
        <taxon>Saprolegniales</taxon>
        <taxon>Verrucalvaceae</taxon>
        <taxon>Aphanomyces</taxon>
    </lineage>
</organism>
<dbReference type="GO" id="GO:0004222">
    <property type="term" value="F:metalloendopeptidase activity"/>
    <property type="evidence" value="ECO:0007669"/>
    <property type="project" value="InterPro"/>
</dbReference>
<evidence type="ECO:0000313" key="5">
    <source>
        <dbReference type="Proteomes" id="UP000481153"/>
    </source>
</evidence>
<feature type="domain" description="Peptidase M12A" evidence="3">
    <location>
        <begin position="1"/>
        <end position="204"/>
    </location>
</feature>
<dbReference type="SUPFAM" id="SSF55486">
    <property type="entry name" value="Metalloproteases ('zincins'), catalytic domain"/>
    <property type="match status" value="1"/>
</dbReference>
<dbReference type="PANTHER" id="PTHR10127:SF850">
    <property type="entry name" value="METALLOENDOPEPTIDASE"/>
    <property type="match status" value="1"/>
</dbReference>
<comment type="caution">
    <text evidence="1">Lacks conserved residue(s) required for the propagation of feature annotation.</text>
</comment>
<dbReference type="GO" id="GO:0008270">
    <property type="term" value="F:zinc ion binding"/>
    <property type="evidence" value="ECO:0007669"/>
    <property type="project" value="UniProtKB-UniRule"/>
</dbReference>
<sequence length="305" mass="34274">MCFTIDPSVLNRRQDIWDAMNHISLNTGFSFLECKEEYCDDHLDDCDDLVDFSLTASSCWSSVGRVGGRQMLGVSDDCGKGNLIHVILHAIGLHHPTLRRDRDGHVQIAWECVDSTKRSFFAAEHLETIESDKESSISSVPYDFFSIMHYRADAFVNTSMEGGCMTVFPLIQDPYERQSVLTGMGQRDQMSLTDIHYVWALYPALRAKQQDIHAAASLDHAFDISDVESTLEVPEHHESRLHTKADTINYHQTNSTSNTVGAIVCVVAFVAVVGFAMIELKRLAKKKAEADDRYADPLLSDTMYE</sequence>
<feature type="binding site" evidence="1">
    <location>
        <position position="95"/>
    </location>
    <ligand>
        <name>Zn(2+)</name>
        <dbReference type="ChEBI" id="CHEBI:29105"/>
        <note>catalytic</note>
    </ligand>
</feature>
<feature type="binding site" evidence="1">
    <location>
        <position position="89"/>
    </location>
    <ligand>
        <name>Zn(2+)</name>
        <dbReference type="ChEBI" id="CHEBI:29105"/>
        <note>catalytic</note>
    </ligand>
</feature>
<dbReference type="EMBL" id="VJMJ01000077">
    <property type="protein sequence ID" value="KAF0738320.1"/>
    <property type="molecule type" value="Genomic_DNA"/>
</dbReference>
<evidence type="ECO:0000256" key="2">
    <source>
        <dbReference type="SAM" id="Phobius"/>
    </source>
</evidence>
<evidence type="ECO:0000259" key="3">
    <source>
        <dbReference type="PROSITE" id="PS51864"/>
    </source>
</evidence>
<dbReference type="InterPro" id="IPR024079">
    <property type="entry name" value="MetalloPept_cat_dom_sf"/>
</dbReference>
<keyword evidence="2" id="KW-0812">Transmembrane</keyword>
<protein>
    <recommendedName>
        <fullName evidence="3">Peptidase M12A domain-containing protein</fullName>
    </recommendedName>
</protein>
<proteinExistence type="predicted"/>
<keyword evidence="2" id="KW-0472">Membrane</keyword>
<reference evidence="4 5" key="1">
    <citation type="submission" date="2019-07" db="EMBL/GenBank/DDBJ databases">
        <title>Genomics analysis of Aphanomyces spp. identifies a new class of oomycete effector associated with host adaptation.</title>
        <authorList>
            <person name="Gaulin E."/>
        </authorList>
    </citation>
    <scope>NUCLEOTIDE SEQUENCE [LARGE SCALE GENOMIC DNA]</scope>
    <source>
        <strain evidence="4 5">ATCC 201684</strain>
    </source>
</reference>
<keyword evidence="5" id="KW-1185">Reference proteome</keyword>
<comment type="caution">
    <text evidence="4">The sequence shown here is derived from an EMBL/GenBank/DDBJ whole genome shotgun (WGS) entry which is preliminary data.</text>
</comment>
<dbReference type="GO" id="GO:0006508">
    <property type="term" value="P:proteolysis"/>
    <property type="evidence" value="ECO:0007669"/>
    <property type="project" value="InterPro"/>
</dbReference>
<dbReference type="VEuPathDB" id="FungiDB:AeMF1_001170"/>
<dbReference type="PROSITE" id="PS51864">
    <property type="entry name" value="ASTACIN"/>
    <property type="match status" value="1"/>
</dbReference>
<dbReference type="Gene3D" id="3.40.390.10">
    <property type="entry name" value="Collagenase (Catalytic Domain)"/>
    <property type="match status" value="1"/>
</dbReference>
<name>A0A6G0XE25_9STRA</name>
<keyword evidence="1" id="KW-0862">Zinc</keyword>
<keyword evidence="2" id="KW-1133">Transmembrane helix</keyword>
<dbReference type="Pfam" id="PF01400">
    <property type="entry name" value="Astacin"/>
    <property type="match status" value="1"/>
</dbReference>
<keyword evidence="1" id="KW-0479">Metal-binding</keyword>
<dbReference type="InterPro" id="IPR006026">
    <property type="entry name" value="Peptidase_Metallo"/>
</dbReference>
<dbReference type="AlphaFoldDB" id="A0A6G0XE25"/>
<gene>
    <name evidence="4" type="ORF">Ae201684_005877</name>
</gene>
<dbReference type="PANTHER" id="PTHR10127">
    <property type="entry name" value="DISCOIDIN, CUB, EGF, LAMININ , AND ZINC METALLOPROTEASE DOMAIN CONTAINING"/>
    <property type="match status" value="1"/>
</dbReference>
<evidence type="ECO:0000313" key="4">
    <source>
        <dbReference type="EMBL" id="KAF0738320.1"/>
    </source>
</evidence>
<dbReference type="Proteomes" id="UP000481153">
    <property type="component" value="Unassembled WGS sequence"/>
</dbReference>
<comment type="cofactor">
    <cofactor evidence="1">
        <name>Zn(2+)</name>
        <dbReference type="ChEBI" id="CHEBI:29105"/>
    </cofactor>
    <text evidence="1">Binds 1 zinc ion per subunit.</text>
</comment>
<dbReference type="SMART" id="SM00235">
    <property type="entry name" value="ZnMc"/>
    <property type="match status" value="1"/>
</dbReference>
<evidence type="ECO:0000256" key="1">
    <source>
        <dbReference type="PROSITE-ProRule" id="PRU01211"/>
    </source>
</evidence>
<feature type="transmembrane region" description="Helical" evidence="2">
    <location>
        <begin position="259"/>
        <end position="278"/>
    </location>
</feature>
<feature type="binding site" evidence="1">
    <location>
        <position position="85"/>
    </location>
    <ligand>
        <name>Zn(2+)</name>
        <dbReference type="ChEBI" id="CHEBI:29105"/>
        <note>catalytic</note>
    </ligand>
</feature>
<dbReference type="InterPro" id="IPR001506">
    <property type="entry name" value="Peptidase_M12A"/>
</dbReference>